<dbReference type="EMBL" id="OZ020096">
    <property type="protein sequence ID" value="CAK9255939.1"/>
    <property type="molecule type" value="Genomic_DNA"/>
</dbReference>
<keyword evidence="2" id="KW-1185">Reference proteome</keyword>
<evidence type="ECO:0000313" key="2">
    <source>
        <dbReference type="Proteomes" id="UP001497444"/>
    </source>
</evidence>
<evidence type="ECO:0000313" key="1">
    <source>
        <dbReference type="EMBL" id="CAK9255939.1"/>
    </source>
</evidence>
<reference evidence="1 2" key="1">
    <citation type="submission" date="2024-02" db="EMBL/GenBank/DDBJ databases">
        <authorList>
            <consortium name="ELIXIR-Norway"/>
            <consortium name="Elixir Norway"/>
        </authorList>
    </citation>
    <scope>NUCLEOTIDE SEQUENCE [LARGE SCALE GENOMIC DNA]</scope>
</reference>
<protein>
    <submittedName>
        <fullName evidence="1">Uncharacterized protein</fullName>
    </submittedName>
</protein>
<dbReference type="Proteomes" id="UP001497444">
    <property type="component" value="Chromosome 1"/>
</dbReference>
<sequence>MEATLDSLQVAVWEAEKNPAEKTSQELSAKEQNPFPSACERASLDLSSPNLYYCTHQAIFLVTSSLLRGDYSFHICSNDIIQH</sequence>
<organism evidence="1 2">
    <name type="scientific">Sphagnum jensenii</name>
    <dbReference type="NCBI Taxonomy" id="128206"/>
    <lineage>
        <taxon>Eukaryota</taxon>
        <taxon>Viridiplantae</taxon>
        <taxon>Streptophyta</taxon>
        <taxon>Embryophyta</taxon>
        <taxon>Bryophyta</taxon>
        <taxon>Sphagnophytina</taxon>
        <taxon>Sphagnopsida</taxon>
        <taxon>Sphagnales</taxon>
        <taxon>Sphagnaceae</taxon>
        <taxon>Sphagnum</taxon>
    </lineage>
</organism>
<name>A0ABP0VNC7_9BRYO</name>
<accession>A0ABP0VNC7</accession>
<proteinExistence type="predicted"/>
<gene>
    <name evidence="1" type="ORF">CSSPJE1EN1_LOCUS1417</name>
</gene>